<sequence length="658" mass="74503">MRKKNSLSAVSPIEVMNNLKSDDETLQLWAIDQLPLQRMIGGQKENADAFEYINAIILSKDDNFHHAVQQAIIRELKKRALTSNDRIRVLLPFLIKMSRSTGVTIWNELLRELCKNFHDPIQQSLAFDQVSPIFLLDHSTFGIACAIYMTTGLCEAGAIMPTDLINNLVQQPIVLQQFLQTFLTSLISTQSEAFVDQILKKIIHSPIAHSVLINAAINLEIIPPILQRQITDTLKAPSHTHDLAAIIAKNCTTIIHKGFAKPKLLLQIVWKAKIFSPKYYDIISNFYMTFIKEMTPKDAVLFYKKIVDSKSPYSIKLSKLVIDVNNTQQCCDIIVPLLCNVESFVRFEEWCDAVAHVINKVNSEYATTLTECIIERCRFEINEGHVASFPLLPPKEIDAMENFQRPSKVPIQICSWRQIAGMLSLLSNSPCAHIVAKNGIELIKLALKKHTFPLIDSIVDILDSIRSHNEEILILYQDIFNGNSYSKLFFLKLLQKSIHLFKEADIKNVIYPMIVQIFNSDQPPNVICTAIKTLSVFLKLGQNSLSLILTKELIDSINELSSYEDKGIIETLKECKKDIEKLVSNYRPPAPKTRKKRSSSIRRGAENMDPNSISNGPSKKQRTSLLNSGSKHKFSIVRPARSISLSKKTANMIQDMDF</sequence>
<dbReference type="EMBL" id="DS113500">
    <property type="protein sequence ID" value="EAY03598.1"/>
    <property type="molecule type" value="Genomic_DNA"/>
</dbReference>
<dbReference type="VEuPathDB" id="TrichDB:TVAGG3_0650020"/>
<keyword evidence="3" id="KW-1185">Reference proteome</keyword>
<reference evidence="2" key="2">
    <citation type="journal article" date="2007" name="Science">
        <title>Draft genome sequence of the sexually transmitted pathogen Trichomonas vaginalis.</title>
        <authorList>
            <person name="Carlton J.M."/>
            <person name="Hirt R.P."/>
            <person name="Silva J.C."/>
            <person name="Delcher A.L."/>
            <person name="Schatz M."/>
            <person name="Zhao Q."/>
            <person name="Wortman J.R."/>
            <person name="Bidwell S.L."/>
            <person name="Alsmark U.C.M."/>
            <person name="Besteiro S."/>
            <person name="Sicheritz-Ponten T."/>
            <person name="Noel C.J."/>
            <person name="Dacks J.B."/>
            <person name="Foster P.G."/>
            <person name="Simillion C."/>
            <person name="Van de Peer Y."/>
            <person name="Miranda-Saavedra D."/>
            <person name="Barton G.J."/>
            <person name="Westrop G.D."/>
            <person name="Mueller S."/>
            <person name="Dessi D."/>
            <person name="Fiori P.L."/>
            <person name="Ren Q."/>
            <person name="Paulsen I."/>
            <person name="Zhang H."/>
            <person name="Bastida-Corcuera F.D."/>
            <person name="Simoes-Barbosa A."/>
            <person name="Brown M.T."/>
            <person name="Hayes R.D."/>
            <person name="Mukherjee M."/>
            <person name="Okumura C.Y."/>
            <person name="Schneider R."/>
            <person name="Smith A.J."/>
            <person name="Vanacova S."/>
            <person name="Villalvazo M."/>
            <person name="Haas B.J."/>
            <person name="Pertea M."/>
            <person name="Feldblyum T.V."/>
            <person name="Utterback T.R."/>
            <person name="Shu C.L."/>
            <person name="Osoegawa K."/>
            <person name="de Jong P.J."/>
            <person name="Hrdy I."/>
            <person name="Horvathova L."/>
            <person name="Zubacova Z."/>
            <person name="Dolezal P."/>
            <person name="Malik S.B."/>
            <person name="Logsdon J.M. Jr."/>
            <person name="Henze K."/>
            <person name="Gupta A."/>
            <person name="Wang C.C."/>
            <person name="Dunne R.L."/>
            <person name="Upcroft J.A."/>
            <person name="Upcroft P."/>
            <person name="White O."/>
            <person name="Salzberg S.L."/>
            <person name="Tang P."/>
            <person name="Chiu C.-H."/>
            <person name="Lee Y.-S."/>
            <person name="Embley T.M."/>
            <person name="Coombs G.H."/>
            <person name="Mottram J.C."/>
            <person name="Tachezy J."/>
            <person name="Fraser-Liggett C.M."/>
            <person name="Johnson P.J."/>
        </authorList>
    </citation>
    <scope>NUCLEOTIDE SEQUENCE [LARGE SCALE GENOMIC DNA]</scope>
    <source>
        <strain evidence="2">G3</strain>
    </source>
</reference>
<dbReference type="KEGG" id="tva:4761448"/>
<dbReference type="RefSeq" id="XP_001315821.1">
    <property type="nucleotide sequence ID" value="XM_001315786.1"/>
</dbReference>
<reference evidence="2" key="1">
    <citation type="submission" date="2006-10" db="EMBL/GenBank/DDBJ databases">
        <authorList>
            <person name="Amadeo P."/>
            <person name="Zhao Q."/>
            <person name="Wortman J."/>
            <person name="Fraser-Liggett C."/>
            <person name="Carlton J."/>
        </authorList>
    </citation>
    <scope>NUCLEOTIDE SEQUENCE</scope>
    <source>
        <strain evidence="2">G3</strain>
    </source>
</reference>
<evidence type="ECO:0000313" key="3">
    <source>
        <dbReference type="Proteomes" id="UP000001542"/>
    </source>
</evidence>
<feature type="region of interest" description="Disordered" evidence="1">
    <location>
        <begin position="584"/>
        <end position="631"/>
    </location>
</feature>
<feature type="compositionally biased region" description="Polar residues" evidence="1">
    <location>
        <begin position="609"/>
        <end position="629"/>
    </location>
</feature>
<protein>
    <submittedName>
        <fullName evidence="2">Uncharacterized protein</fullName>
    </submittedName>
</protein>
<accession>A2EUS0</accession>
<dbReference type="VEuPathDB" id="TrichDB:TVAG_342000"/>
<evidence type="ECO:0000313" key="2">
    <source>
        <dbReference type="EMBL" id="EAY03598.1"/>
    </source>
</evidence>
<organism evidence="2 3">
    <name type="scientific">Trichomonas vaginalis (strain ATCC PRA-98 / G3)</name>
    <dbReference type="NCBI Taxonomy" id="412133"/>
    <lineage>
        <taxon>Eukaryota</taxon>
        <taxon>Metamonada</taxon>
        <taxon>Parabasalia</taxon>
        <taxon>Trichomonadida</taxon>
        <taxon>Trichomonadidae</taxon>
        <taxon>Trichomonas</taxon>
    </lineage>
</organism>
<proteinExistence type="predicted"/>
<name>A2EUS0_TRIV3</name>
<evidence type="ECO:0000256" key="1">
    <source>
        <dbReference type="SAM" id="MobiDB-lite"/>
    </source>
</evidence>
<dbReference type="InterPro" id="IPR016024">
    <property type="entry name" value="ARM-type_fold"/>
</dbReference>
<gene>
    <name evidence="2" type="ORF">TVAG_342000</name>
</gene>
<dbReference type="SUPFAM" id="SSF48371">
    <property type="entry name" value="ARM repeat"/>
    <property type="match status" value="1"/>
</dbReference>
<dbReference type="InParanoid" id="A2EUS0"/>
<dbReference type="Proteomes" id="UP000001542">
    <property type="component" value="Unassembled WGS sequence"/>
</dbReference>
<dbReference type="AlphaFoldDB" id="A2EUS0"/>